<gene>
    <name evidence="2" type="ORF">HAP48_042530</name>
    <name evidence="3" type="ORF">WDK88_03515</name>
</gene>
<organism evidence="2">
    <name type="scientific">Bradyrhizobium septentrionale</name>
    <dbReference type="NCBI Taxonomy" id="1404411"/>
    <lineage>
        <taxon>Bacteria</taxon>
        <taxon>Pseudomonadati</taxon>
        <taxon>Pseudomonadota</taxon>
        <taxon>Alphaproteobacteria</taxon>
        <taxon>Hyphomicrobiales</taxon>
        <taxon>Nitrobacteraceae</taxon>
        <taxon>Bradyrhizobium</taxon>
    </lineage>
</organism>
<dbReference type="Pfam" id="PF10262">
    <property type="entry name" value="Rdx"/>
    <property type="match status" value="1"/>
</dbReference>
<evidence type="ECO:0000313" key="2">
    <source>
        <dbReference type="EMBL" id="NVI49405.1"/>
    </source>
</evidence>
<reference evidence="2" key="1">
    <citation type="submission" date="2020-06" db="EMBL/GenBank/DDBJ databases">
        <title>Whole Genome Sequence of Bradyrhizobium sp. Strain 1S1.</title>
        <authorList>
            <person name="Bromfield E.S.P."/>
            <person name="Cloutier S."/>
        </authorList>
    </citation>
    <scope>NUCLEOTIDE SEQUENCE [LARGE SCALE GENOMIC DNA]</scope>
    <source>
        <strain evidence="2">1S1</strain>
    </source>
</reference>
<dbReference type="NCBIfam" id="TIGR02174">
    <property type="entry name" value="CXXU_selWTH"/>
    <property type="match status" value="1"/>
</dbReference>
<dbReference type="InterPro" id="IPR036249">
    <property type="entry name" value="Thioredoxin-like_sf"/>
</dbReference>
<dbReference type="AlphaFoldDB" id="A0A973W919"/>
<sequence>MIDLSIIYCRPCGYEKRAREAAALLRERFGLDAALVPGKGGIFEVRLDGKVIARRVKGHFPGASEIVTAVASARA</sequence>
<dbReference type="Proteomes" id="UP001432046">
    <property type="component" value="Chromosome"/>
</dbReference>
<evidence type="ECO:0000256" key="1">
    <source>
        <dbReference type="ARBA" id="ARBA00023284"/>
    </source>
</evidence>
<dbReference type="SUPFAM" id="SSF52833">
    <property type="entry name" value="Thioredoxin-like"/>
    <property type="match status" value="1"/>
</dbReference>
<protein>
    <submittedName>
        <fullName evidence="3">Rdx family protein</fullName>
    </submittedName>
    <submittedName>
        <fullName evidence="2">SelT/SelW/SelH family protein</fullName>
    </submittedName>
</protein>
<evidence type="ECO:0000313" key="4">
    <source>
        <dbReference type="Proteomes" id="UP001432046"/>
    </source>
</evidence>
<dbReference type="EMBL" id="CP147711">
    <property type="protein sequence ID" value="WXC80733.1"/>
    <property type="molecule type" value="Genomic_DNA"/>
</dbReference>
<keyword evidence="4" id="KW-1185">Reference proteome</keyword>
<evidence type="ECO:0000313" key="3">
    <source>
        <dbReference type="EMBL" id="WXC80733.1"/>
    </source>
</evidence>
<reference evidence="3" key="2">
    <citation type="journal article" date="2021" name="Int. J. Syst. Evol. Microbiol.">
        <title>Bradyrhizobium septentrionale sp. nov. (sv. septentrionale) and Bradyrhizobium quebecense sp. nov. (sv. septentrionale) associated with legumes native to Canada possess rearranged symbiosis genes and numerous insertion sequences.</title>
        <authorList>
            <person name="Bromfield E.S.P."/>
            <person name="Cloutier S."/>
        </authorList>
    </citation>
    <scope>NUCLEOTIDE SEQUENCE</scope>
    <source>
        <strain evidence="3">5S5</strain>
    </source>
</reference>
<dbReference type="EMBL" id="JAAOLE020000001">
    <property type="protein sequence ID" value="NVI49405.1"/>
    <property type="molecule type" value="Genomic_DNA"/>
</dbReference>
<proteinExistence type="predicted"/>
<dbReference type="Gene3D" id="3.40.30.10">
    <property type="entry name" value="Glutaredoxin"/>
    <property type="match status" value="1"/>
</dbReference>
<keyword evidence="1" id="KW-0676">Redox-active center</keyword>
<accession>A0A973W919</accession>
<name>A0A973W919_9BRAD</name>
<reference evidence="3" key="3">
    <citation type="submission" date="2024-03" db="EMBL/GenBank/DDBJ databases">
        <authorList>
            <person name="Bromfield E.S.P."/>
            <person name="Cloutier S."/>
        </authorList>
    </citation>
    <scope>NUCLEOTIDE SEQUENCE</scope>
    <source>
        <strain evidence="3">5S5</strain>
    </source>
</reference>
<dbReference type="InterPro" id="IPR011893">
    <property type="entry name" value="Selenoprotein_Rdx-typ"/>
</dbReference>
<dbReference type="RefSeq" id="WP_166213648.1">
    <property type="nucleotide sequence ID" value="NZ_CP088285.1"/>
</dbReference>